<keyword evidence="3 6" id="KW-1133">Transmembrane helix</keyword>
<comment type="subcellular location">
    <subcellularLocation>
        <location evidence="1">Membrane</location>
    </subcellularLocation>
</comment>
<dbReference type="Proteomes" id="UP000812287">
    <property type="component" value="Unassembled WGS sequence"/>
</dbReference>
<dbReference type="RefSeq" id="XP_043044764.1">
    <property type="nucleotide sequence ID" value="XM_043189859.1"/>
</dbReference>
<feature type="transmembrane region" description="Helical" evidence="6">
    <location>
        <begin position="469"/>
        <end position="487"/>
    </location>
</feature>
<feature type="compositionally biased region" description="Polar residues" evidence="5">
    <location>
        <begin position="270"/>
        <end position="281"/>
    </location>
</feature>
<feature type="compositionally biased region" description="Polar residues" evidence="5">
    <location>
        <begin position="229"/>
        <end position="241"/>
    </location>
</feature>
<evidence type="ECO:0000256" key="4">
    <source>
        <dbReference type="ARBA" id="ARBA00023136"/>
    </source>
</evidence>
<dbReference type="AlphaFoldDB" id="A0A9P8AX10"/>
<feature type="region of interest" description="Disordered" evidence="5">
    <location>
        <begin position="1"/>
        <end position="98"/>
    </location>
</feature>
<feature type="compositionally biased region" description="Acidic residues" evidence="5">
    <location>
        <begin position="282"/>
        <end position="292"/>
    </location>
</feature>
<dbReference type="GeneID" id="66112156"/>
<evidence type="ECO:0000256" key="1">
    <source>
        <dbReference type="ARBA" id="ARBA00004370"/>
    </source>
</evidence>
<dbReference type="GO" id="GO:0043495">
    <property type="term" value="F:protein-membrane adaptor activity"/>
    <property type="evidence" value="ECO:0007669"/>
    <property type="project" value="TreeGrafter"/>
</dbReference>
<keyword evidence="2 6" id="KW-0812">Transmembrane</keyword>
<evidence type="ECO:0000256" key="3">
    <source>
        <dbReference type="ARBA" id="ARBA00022989"/>
    </source>
</evidence>
<dbReference type="OrthoDB" id="342281at2759"/>
<reference evidence="8" key="1">
    <citation type="submission" date="2020-11" db="EMBL/GenBank/DDBJ databases">
        <title>Adaptations for nitrogen fixation in a non-lichenized fungal sporocarp promotes dispersal by wood-feeding termites.</title>
        <authorList>
            <consortium name="DOE Joint Genome Institute"/>
            <person name="Koch R.A."/>
            <person name="Yoon G."/>
            <person name="Arayal U."/>
            <person name="Lail K."/>
            <person name="Amirebrahimi M."/>
            <person name="Labutti K."/>
            <person name="Lipzen A."/>
            <person name="Riley R."/>
            <person name="Barry K."/>
            <person name="Henrissat B."/>
            <person name="Grigoriev I.V."/>
            <person name="Herr J.R."/>
            <person name="Aime M.C."/>
        </authorList>
    </citation>
    <scope>NUCLEOTIDE SEQUENCE</scope>
    <source>
        <strain evidence="8">MCA 3950</strain>
    </source>
</reference>
<dbReference type="GO" id="GO:0034993">
    <property type="term" value="C:meiotic nuclear membrane microtubule tethering complex"/>
    <property type="evidence" value="ECO:0007669"/>
    <property type="project" value="TreeGrafter"/>
</dbReference>
<dbReference type="PANTHER" id="PTHR12911">
    <property type="entry name" value="SAD1/UNC-84-LIKE PROTEIN-RELATED"/>
    <property type="match status" value="1"/>
</dbReference>
<evidence type="ECO:0000313" key="9">
    <source>
        <dbReference type="Proteomes" id="UP000812287"/>
    </source>
</evidence>
<accession>A0A9P8AX10</accession>
<dbReference type="Pfam" id="PF07738">
    <property type="entry name" value="Sad1_UNC"/>
    <property type="match status" value="2"/>
</dbReference>
<feature type="compositionally biased region" description="Polar residues" evidence="5">
    <location>
        <begin position="118"/>
        <end position="130"/>
    </location>
</feature>
<organism evidence="8 9">
    <name type="scientific">Guyanagaster necrorhizus</name>
    <dbReference type="NCBI Taxonomy" id="856835"/>
    <lineage>
        <taxon>Eukaryota</taxon>
        <taxon>Fungi</taxon>
        <taxon>Dikarya</taxon>
        <taxon>Basidiomycota</taxon>
        <taxon>Agaricomycotina</taxon>
        <taxon>Agaricomycetes</taxon>
        <taxon>Agaricomycetidae</taxon>
        <taxon>Agaricales</taxon>
        <taxon>Marasmiineae</taxon>
        <taxon>Physalacriaceae</taxon>
        <taxon>Guyanagaster</taxon>
    </lineage>
</organism>
<feature type="compositionally biased region" description="Basic and acidic residues" evidence="5">
    <location>
        <begin position="58"/>
        <end position="68"/>
    </location>
</feature>
<keyword evidence="4 6" id="KW-0472">Membrane</keyword>
<proteinExistence type="predicted"/>
<protein>
    <recommendedName>
        <fullName evidence="7">SUN domain-containing protein</fullName>
    </recommendedName>
</protein>
<feature type="compositionally biased region" description="Acidic residues" evidence="5">
    <location>
        <begin position="334"/>
        <end position="346"/>
    </location>
</feature>
<dbReference type="PROSITE" id="PS51469">
    <property type="entry name" value="SUN"/>
    <property type="match status" value="1"/>
</dbReference>
<keyword evidence="9" id="KW-1185">Reference proteome</keyword>
<feature type="transmembrane region" description="Helical" evidence="6">
    <location>
        <begin position="430"/>
        <end position="457"/>
    </location>
</feature>
<dbReference type="Gene3D" id="2.60.120.260">
    <property type="entry name" value="Galactose-binding domain-like"/>
    <property type="match status" value="1"/>
</dbReference>
<feature type="compositionally biased region" description="Polar residues" evidence="5">
    <location>
        <begin position="174"/>
        <end position="185"/>
    </location>
</feature>
<sequence length="911" mass="100242">MSFAGTPLGQGRRLDHSTFLGKPASNGNRPPSPQRLVPTSFTYGAPLLGPRSPSKPTSSRERRAVTDHDDGEAPALTRPGGPQLYTSPPHSPEKWSVKDTSVNIATAFTQAAYNMQAGNPNNSWASSRPITSYHRGTSAEYEQISRATGQRRLAAPPNRFNNPPNRPPSRAPNTLSKAPSLQQVPDSEGEENTGARARSPLAELASKTLANASFYLRRPSHEPEDLSVEQPSANGKNNSYDYSAEERDFQNQQQTAPRRKTILRRGGGMSSDNKAYKPTQSDMEESDEEFVDDDNRKRKPKKKDAGRLTTLPTIGETKRRKKKAKPSKGAAAAEESEEGEEEEEEEQSARASQTRESAPSLRRSASHHPQPSDAQLISEDALLNAEQGLTSIPERDECPPDRDPPRRLSIGALLGSLINYSCHGIMNLAIWSWGFVVTAFFFCGKVFGTFMGVALLVPLQWILKGSSSVFMRYLVVGLAIMGGWYVLQEPILRFTPRFPSGPLYTPPETPASSMAELNARLHQIEASLAGLALESERTKTKVDNDARSRIDVVGRLSSLESRVQKENFRVLEAEVQHRDMINGAVQAVKKEMEVLQVQMQTQGSSKPEGPVSDEEARARLKALEERVGTVGGGVREAAKAGAAVASMSWWNNGKKGLTIKSSDGQDVTKLVEQLDKDTIAKPDFALHSGGARIIPSLTSPTFEIRPRTLRGQVFGTITGDGYAIGRPPITALHHESHNGHCWPFAGSSGQLAVVLAAPAYIKEISIDHVAKEVAFDMRSAPRRMEVWGLVEGRENIVKVGEWKAEKARLRAEALGRGEIVEEEEYPKTLPKLPMYVRIAAFDYNIYAPNHVQTFPVLDEIQDLGVDFGIVVLRILSNWGRDEFTCLYRFRVHGERLGGVPPPYPEEVLLES</sequence>
<name>A0A9P8AX10_9AGAR</name>
<evidence type="ECO:0000313" key="8">
    <source>
        <dbReference type="EMBL" id="KAG7451264.1"/>
    </source>
</evidence>
<dbReference type="EMBL" id="MU250525">
    <property type="protein sequence ID" value="KAG7451264.1"/>
    <property type="molecule type" value="Genomic_DNA"/>
</dbReference>
<feature type="domain" description="SUN" evidence="7">
    <location>
        <begin position="690"/>
        <end position="896"/>
    </location>
</feature>
<gene>
    <name evidence="8" type="ORF">BT62DRAFT_984448</name>
</gene>
<comment type="caution">
    <text evidence="8">The sequence shown here is derived from an EMBL/GenBank/DDBJ whole genome shotgun (WGS) entry which is preliminary data.</text>
</comment>
<dbReference type="InterPro" id="IPR012919">
    <property type="entry name" value="SUN_dom"/>
</dbReference>
<dbReference type="InterPro" id="IPR045119">
    <property type="entry name" value="SUN1-5"/>
</dbReference>
<feature type="region of interest" description="Disordered" evidence="5">
    <location>
        <begin position="118"/>
        <end position="373"/>
    </location>
</feature>
<evidence type="ECO:0000256" key="2">
    <source>
        <dbReference type="ARBA" id="ARBA00022692"/>
    </source>
</evidence>
<feature type="compositionally biased region" description="Low complexity" evidence="5">
    <location>
        <begin position="151"/>
        <end position="163"/>
    </location>
</feature>
<evidence type="ECO:0000256" key="5">
    <source>
        <dbReference type="SAM" id="MobiDB-lite"/>
    </source>
</evidence>
<dbReference type="PANTHER" id="PTHR12911:SF8">
    <property type="entry name" value="KLAROID PROTEIN-RELATED"/>
    <property type="match status" value="1"/>
</dbReference>
<evidence type="ECO:0000256" key="6">
    <source>
        <dbReference type="SAM" id="Phobius"/>
    </source>
</evidence>
<evidence type="ECO:0000259" key="7">
    <source>
        <dbReference type="PROSITE" id="PS51469"/>
    </source>
</evidence>